<keyword evidence="2" id="KW-1185">Reference proteome</keyword>
<organism evidence="1 2">
    <name type="scientific">Streptomyces hundungensis</name>
    <dbReference type="NCBI Taxonomy" id="1077946"/>
    <lineage>
        <taxon>Bacteria</taxon>
        <taxon>Bacillati</taxon>
        <taxon>Actinomycetota</taxon>
        <taxon>Actinomycetes</taxon>
        <taxon>Kitasatosporales</taxon>
        <taxon>Streptomycetaceae</taxon>
        <taxon>Streptomyces</taxon>
    </lineage>
</organism>
<accession>A0A387HA18</accession>
<evidence type="ECO:0000313" key="1">
    <source>
        <dbReference type="EMBL" id="AYG79073.1"/>
    </source>
</evidence>
<proteinExistence type="predicted"/>
<reference evidence="1 2" key="1">
    <citation type="submission" date="2018-10" db="EMBL/GenBank/DDBJ databases">
        <title>Relationship between Morphology and Antimicrobial Activity in Streptomyces.</title>
        <authorList>
            <person name="Kang H.J."/>
            <person name="Kim S.B."/>
        </authorList>
    </citation>
    <scope>NUCLEOTIDE SEQUENCE [LARGE SCALE GENOMIC DNA]</scope>
    <source>
        <strain evidence="1 2">BH38</strain>
    </source>
</reference>
<evidence type="ECO:0000313" key="2">
    <source>
        <dbReference type="Proteomes" id="UP000271554"/>
    </source>
</evidence>
<sequence>MKKIGRLDQPVQPVQSVQPASLPAVPGVVDGLITAQTDADGSISLRIQIKMGRLAAESREHVEVVLDPRHCEALVEALRSTGSATPLEPRPFQAIPCSVGINLHSSFGDGELRRRTKAPA</sequence>
<dbReference type="Proteomes" id="UP000271554">
    <property type="component" value="Chromosome"/>
</dbReference>
<name>A0A387HA18_9ACTN</name>
<dbReference type="RefSeq" id="WP_120720231.1">
    <property type="nucleotide sequence ID" value="NZ_CP032698.1"/>
</dbReference>
<gene>
    <name evidence="1" type="ORF">DWB77_01183</name>
</gene>
<dbReference type="AlphaFoldDB" id="A0A387HA18"/>
<dbReference type="EMBL" id="CP032698">
    <property type="protein sequence ID" value="AYG79073.1"/>
    <property type="molecule type" value="Genomic_DNA"/>
</dbReference>
<protein>
    <submittedName>
        <fullName evidence="1">Uncharacterized protein</fullName>
    </submittedName>
</protein>
<dbReference type="KEGG" id="shun:DWB77_01183"/>